<evidence type="ECO:0000256" key="1">
    <source>
        <dbReference type="SAM" id="MobiDB-lite"/>
    </source>
</evidence>
<proteinExistence type="predicted"/>
<evidence type="ECO:0000313" key="2">
    <source>
        <dbReference type="EMBL" id="VFU21741.1"/>
    </source>
</evidence>
<organism evidence="2">
    <name type="scientific">Salix viminalis</name>
    <name type="common">Common osier</name>
    <name type="synonym">Basket willow</name>
    <dbReference type="NCBI Taxonomy" id="40686"/>
    <lineage>
        <taxon>Eukaryota</taxon>
        <taxon>Viridiplantae</taxon>
        <taxon>Streptophyta</taxon>
        <taxon>Embryophyta</taxon>
        <taxon>Tracheophyta</taxon>
        <taxon>Spermatophyta</taxon>
        <taxon>Magnoliopsida</taxon>
        <taxon>eudicotyledons</taxon>
        <taxon>Gunneridae</taxon>
        <taxon>Pentapetalae</taxon>
        <taxon>rosids</taxon>
        <taxon>fabids</taxon>
        <taxon>Malpighiales</taxon>
        <taxon>Salicaceae</taxon>
        <taxon>Saliceae</taxon>
        <taxon>Salix</taxon>
    </lineage>
</organism>
<feature type="compositionally biased region" description="Polar residues" evidence="1">
    <location>
        <begin position="7"/>
        <end position="33"/>
    </location>
</feature>
<feature type="region of interest" description="Disordered" evidence="1">
    <location>
        <begin position="1"/>
        <end position="39"/>
    </location>
</feature>
<name>A0A6N2K721_SALVM</name>
<sequence length="77" mass="8389">MGKKGSTLPQSTVHLLTMHSGSNRKTSTRLSQNAKHKKLHLEPHGAEGFCRTITVCSEGKCVQAVSLADVYVSRKQP</sequence>
<dbReference type="AlphaFoldDB" id="A0A6N2K721"/>
<gene>
    <name evidence="2" type="ORF">SVIM_LOCUS16319</name>
</gene>
<reference evidence="2" key="1">
    <citation type="submission" date="2019-03" db="EMBL/GenBank/DDBJ databases">
        <authorList>
            <person name="Mank J."/>
            <person name="Almeida P."/>
        </authorList>
    </citation>
    <scope>NUCLEOTIDE SEQUENCE</scope>
    <source>
        <strain evidence="2">78183</strain>
    </source>
</reference>
<protein>
    <submittedName>
        <fullName evidence="2">Uncharacterized protein</fullName>
    </submittedName>
</protein>
<dbReference type="EMBL" id="CAADRP010000014">
    <property type="protein sequence ID" value="VFU21741.1"/>
    <property type="molecule type" value="Genomic_DNA"/>
</dbReference>
<accession>A0A6N2K721</accession>